<dbReference type="InterPro" id="IPR050384">
    <property type="entry name" value="Endophilin_SH3RF"/>
</dbReference>
<dbReference type="SMART" id="SM00326">
    <property type="entry name" value="SH3"/>
    <property type="match status" value="1"/>
</dbReference>
<dbReference type="AlphaFoldDB" id="G7YRC7"/>
<dbReference type="Pfam" id="PF00018">
    <property type="entry name" value="SH3_1"/>
    <property type="match status" value="1"/>
</dbReference>
<protein>
    <submittedName>
        <fullName evidence="4">CD2-associated protein</fullName>
    </submittedName>
</protein>
<keyword evidence="1 2" id="KW-0728">SH3 domain</keyword>
<dbReference type="InterPro" id="IPR001452">
    <property type="entry name" value="SH3_domain"/>
</dbReference>
<dbReference type="GO" id="GO:0007015">
    <property type="term" value="P:actin filament organization"/>
    <property type="evidence" value="ECO:0007669"/>
    <property type="project" value="TreeGrafter"/>
</dbReference>
<dbReference type="Proteomes" id="UP000008909">
    <property type="component" value="Unassembled WGS sequence"/>
</dbReference>
<name>G7YRC7_CLOSI</name>
<reference key="2">
    <citation type="submission" date="2011-10" db="EMBL/GenBank/DDBJ databases">
        <title>The genome and transcriptome sequence of Clonorchis sinensis provide insights into the carcinogenic liver fluke.</title>
        <authorList>
            <person name="Wang X."/>
            <person name="Huang Y."/>
            <person name="Chen W."/>
            <person name="Liu H."/>
            <person name="Guo L."/>
            <person name="Chen Y."/>
            <person name="Luo F."/>
            <person name="Zhou W."/>
            <person name="Sun J."/>
            <person name="Mao Q."/>
            <person name="Liang P."/>
            <person name="Zhou C."/>
            <person name="Tian Y."/>
            <person name="Men J."/>
            <person name="Lv X."/>
            <person name="Huang L."/>
            <person name="Zhou J."/>
            <person name="Hu Y."/>
            <person name="Li R."/>
            <person name="Zhang F."/>
            <person name="Lei H."/>
            <person name="Li X."/>
            <person name="Hu X."/>
            <person name="Liang C."/>
            <person name="Xu J."/>
            <person name="Wu Z."/>
            <person name="Yu X."/>
        </authorList>
    </citation>
    <scope>NUCLEOTIDE SEQUENCE</scope>
    <source>
        <strain>Henan</strain>
    </source>
</reference>
<sequence length="53" mass="6097">MDVVVEFDYVAEETDELTIRKGNIIRDVSQFEDGWYIGNLNGKIGVFPDNFVK</sequence>
<accession>G7YRC7</accession>
<dbReference type="PANTHER" id="PTHR14167:SF92">
    <property type="entry name" value="CIN85 AND CD2AP RELATED, ISOFORM J"/>
    <property type="match status" value="1"/>
</dbReference>
<reference evidence="4" key="1">
    <citation type="journal article" date="2011" name="Genome Biol.">
        <title>The draft genome of the carcinogenic human liver fluke Clonorchis sinensis.</title>
        <authorList>
            <person name="Wang X."/>
            <person name="Chen W."/>
            <person name="Huang Y."/>
            <person name="Sun J."/>
            <person name="Men J."/>
            <person name="Liu H."/>
            <person name="Luo F."/>
            <person name="Guo L."/>
            <person name="Lv X."/>
            <person name="Deng C."/>
            <person name="Zhou C."/>
            <person name="Fan Y."/>
            <person name="Li X."/>
            <person name="Huang L."/>
            <person name="Hu Y."/>
            <person name="Liang C."/>
            <person name="Hu X."/>
            <person name="Xu J."/>
            <person name="Yu X."/>
        </authorList>
    </citation>
    <scope>NUCLEOTIDE SEQUENCE [LARGE SCALE GENOMIC DNA]</scope>
    <source>
        <strain evidence="4">Henan</strain>
    </source>
</reference>
<dbReference type="InterPro" id="IPR036028">
    <property type="entry name" value="SH3-like_dom_sf"/>
</dbReference>
<keyword evidence="5" id="KW-1185">Reference proteome</keyword>
<evidence type="ECO:0000256" key="1">
    <source>
        <dbReference type="ARBA" id="ARBA00022443"/>
    </source>
</evidence>
<evidence type="ECO:0000256" key="2">
    <source>
        <dbReference type="PROSITE-ProRule" id="PRU00192"/>
    </source>
</evidence>
<feature type="non-terminal residue" evidence="4">
    <location>
        <position position="53"/>
    </location>
</feature>
<dbReference type="Gene3D" id="2.30.30.40">
    <property type="entry name" value="SH3 Domains"/>
    <property type="match status" value="1"/>
</dbReference>
<dbReference type="SUPFAM" id="SSF50044">
    <property type="entry name" value="SH3-domain"/>
    <property type="match status" value="1"/>
</dbReference>
<dbReference type="PROSITE" id="PS50002">
    <property type="entry name" value="SH3"/>
    <property type="match status" value="1"/>
</dbReference>
<dbReference type="GO" id="GO:0016477">
    <property type="term" value="P:cell migration"/>
    <property type="evidence" value="ECO:0007669"/>
    <property type="project" value="TreeGrafter"/>
</dbReference>
<organism evidence="4 5">
    <name type="scientific">Clonorchis sinensis</name>
    <name type="common">Chinese liver fluke</name>
    <dbReference type="NCBI Taxonomy" id="79923"/>
    <lineage>
        <taxon>Eukaryota</taxon>
        <taxon>Metazoa</taxon>
        <taxon>Spiralia</taxon>
        <taxon>Lophotrochozoa</taxon>
        <taxon>Platyhelminthes</taxon>
        <taxon>Trematoda</taxon>
        <taxon>Digenea</taxon>
        <taxon>Opisthorchiida</taxon>
        <taxon>Opisthorchiata</taxon>
        <taxon>Opisthorchiidae</taxon>
        <taxon>Clonorchis</taxon>
    </lineage>
</organism>
<gene>
    <name evidence="4" type="ORF">CLF_108198</name>
</gene>
<feature type="domain" description="SH3" evidence="3">
    <location>
        <begin position="1"/>
        <end position="53"/>
    </location>
</feature>
<dbReference type="PRINTS" id="PR00452">
    <property type="entry name" value="SH3DOMAIN"/>
</dbReference>
<evidence type="ECO:0000259" key="3">
    <source>
        <dbReference type="PROSITE" id="PS50002"/>
    </source>
</evidence>
<proteinExistence type="predicted"/>
<evidence type="ECO:0000313" key="4">
    <source>
        <dbReference type="EMBL" id="GAA55507.1"/>
    </source>
</evidence>
<dbReference type="EMBL" id="DF144028">
    <property type="protein sequence ID" value="GAA55507.1"/>
    <property type="molecule type" value="Genomic_DNA"/>
</dbReference>
<dbReference type="PRINTS" id="PR00499">
    <property type="entry name" value="P67PHOX"/>
</dbReference>
<evidence type="ECO:0000313" key="5">
    <source>
        <dbReference type="Proteomes" id="UP000008909"/>
    </source>
</evidence>
<dbReference type="PANTHER" id="PTHR14167">
    <property type="entry name" value="SH3 DOMAIN-CONTAINING"/>
    <property type="match status" value="1"/>
</dbReference>